<organism evidence="1 2">
    <name type="scientific">Thelohanellus kitauei</name>
    <name type="common">Myxosporean</name>
    <dbReference type="NCBI Taxonomy" id="669202"/>
    <lineage>
        <taxon>Eukaryota</taxon>
        <taxon>Metazoa</taxon>
        <taxon>Cnidaria</taxon>
        <taxon>Myxozoa</taxon>
        <taxon>Myxosporea</taxon>
        <taxon>Bivalvulida</taxon>
        <taxon>Platysporina</taxon>
        <taxon>Myxobolidae</taxon>
        <taxon>Thelohanellus</taxon>
    </lineage>
</organism>
<reference evidence="1 2" key="1">
    <citation type="journal article" date="2014" name="Genome Biol. Evol.">
        <title>The genome of the myxosporean Thelohanellus kitauei shows adaptations to nutrient acquisition within its fish host.</title>
        <authorList>
            <person name="Yang Y."/>
            <person name="Xiong J."/>
            <person name="Zhou Z."/>
            <person name="Huo F."/>
            <person name="Miao W."/>
            <person name="Ran C."/>
            <person name="Liu Y."/>
            <person name="Zhang J."/>
            <person name="Feng J."/>
            <person name="Wang M."/>
            <person name="Wang M."/>
            <person name="Wang L."/>
            <person name="Yao B."/>
        </authorList>
    </citation>
    <scope>NUCLEOTIDE SEQUENCE [LARGE SCALE GENOMIC DNA]</scope>
    <source>
        <strain evidence="1">Wuqing</strain>
    </source>
</reference>
<gene>
    <name evidence="1" type="ORF">RF11_09251</name>
</gene>
<keyword evidence="2" id="KW-1185">Reference proteome</keyword>
<name>A0A0C2MT13_THEKT</name>
<dbReference type="Proteomes" id="UP000031668">
    <property type="component" value="Unassembled WGS sequence"/>
</dbReference>
<evidence type="ECO:0000313" key="1">
    <source>
        <dbReference type="EMBL" id="KII64842.1"/>
    </source>
</evidence>
<accession>A0A0C2MT13</accession>
<comment type="caution">
    <text evidence="1">The sequence shown here is derived from an EMBL/GenBank/DDBJ whole genome shotgun (WGS) entry which is preliminary data.</text>
</comment>
<dbReference type="EMBL" id="JWZT01004076">
    <property type="protein sequence ID" value="KII64842.1"/>
    <property type="molecule type" value="Genomic_DNA"/>
</dbReference>
<sequence>MELNSKTVEEKLETASSIELNLQKSMSATSDIMDVVDGPYVIKIEKTNSRYMEHADEFKKMVQCVSDTYNLFLQPRLNHSKNLEIGYKNYGPFSDNRARFI</sequence>
<protein>
    <submittedName>
        <fullName evidence="1">Uncharacterized protein</fullName>
    </submittedName>
</protein>
<proteinExistence type="predicted"/>
<evidence type="ECO:0000313" key="2">
    <source>
        <dbReference type="Proteomes" id="UP000031668"/>
    </source>
</evidence>
<dbReference type="AlphaFoldDB" id="A0A0C2MT13"/>